<dbReference type="Proteomes" id="UP000000517">
    <property type="component" value="Chromosome"/>
</dbReference>
<reference evidence="2" key="1">
    <citation type="submission" date="2010-08" db="EMBL/GenBank/DDBJ databases">
        <title>Complete sequence of Fibrobacter succinogenes subsp. succinogenes S85.</title>
        <authorList>
            <person name="Durkin A.S."/>
            <person name="Nelson K.E."/>
            <person name="Morrison M."/>
            <person name="Forsberg C.W."/>
            <person name="Wilson D.B."/>
            <person name="Russell J.B."/>
            <person name="Cann I.K.O."/>
            <person name="Mackie R.I."/>
            <person name="White B.A."/>
        </authorList>
    </citation>
    <scope>NUCLEOTIDE SEQUENCE [LARGE SCALE GENOMIC DNA]</scope>
    <source>
        <strain evidence="2">ATCC 19169 / S85</strain>
    </source>
</reference>
<dbReference type="AlphaFoldDB" id="D9S4Q7"/>
<evidence type="ECO:0000313" key="1">
    <source>
        <dbReference type="EMBL" id="ADL26204.1"/>
    </source>
</evidence>
<protein>
    <submittedName>
        <fullName evidence="1">Uncharacterized protein</fullName>
    </submittedName>
</protein>
<accession>D9S4Q7</accession>
<dbReference type="EMBL" id="CP002158">
    <property type="protein sequence ID" value="ADL26204.1"/>
    <property type="molecule type" value="Genomic_DNA"/>
</dbReference>
<gene>
    <name evidence="1" type="ordered locus">FSU_2383</name>
</gene>
<sequence length="81" mass="10119">MVVLRLKNLSNIKWNILTKNIHKSLILRKLRRFVFVKIYEILQKITRKKQVFTYIWCSNVYWFWAWDSACFKGVFIRRNFF</sequence>
<evidence type="ECO:0000313" key="2">
    <source>
        <dbReference type="Proteomes" id="UP000000517"/>
    </source>
</evidence>
<dbReference type="KEGG" id="fsc:FSU_2383"/>
<organism evidence="1 2">
    <name type="scientific">Fibrobacter succinogenes (strain ATCC 19169 / S85)</name>
    <dbReference type="NCBI Taxonomy" id="59374"/>
    <lineage>
        <taxon>Bacteria</taxon>
        <taxon>Pseudomonadati</taxon>
        <taxon>Fibrobacterota</taxon>
        <taxon>Fibrobacteria</taxon>
        <taxon>Fibrobacterales</taxon>
        <taxon>Fibrobacteraceae</taxon>
        <taxon>Fibrobacter</taxon>
    </lineage>
</organism>
<proteinExistence type="predicted"/>
<dbReference type="HOGENOM" id="CLU_2568797_0_0_0"/>
<name>D9S4Q7_FIBSS</name>
<dbReference type="STRING" id="59374.FSU_2383"/>